<comment type="caution">
    <text evidence="1">The sequence shown here is derived from an EMBL/GenBank/DDBJ whole genome shotgun (WGS) entry which is preliminary data.</text>
</comment>
<dbReference type="Proteomes" id="UP000823749">
    <property type="component" value="Chromosome 4"/>
</dbReference>
<protein>
    <submittedName>
        <fullName evidence="1">Uncharacterized protein</fullName>
    </submittedName>
</protein>
<name>A0AAV6KIN7_9ERIC</name>
<gene>
    <name evidence="1" type="ORF">RHGRI_010466</name>
</gene>
<sequence length="215" mass="23830">MLRIWLEILPQTLIVILLRIFEKPISENSYRAAVLRDSSVAQMTTAFRILAFISENLAVATALYDEGAVMVIHAVLIDFWLVLESGHWTLDATCDLRSMTPIPDQRAGVLDVGDTSPTCNSTSDLLLERTREQGLVDLVIPSLVLLVNLLQKLQVRDVTVLVSMRQQFEILCLDSFMPGPSFPLIGSVGAQPGPHISSSMPLQQKHQIRLDGNII</sequence>
<proteinExistence type="predicted"/>
<accession>A0AAV6KIN7</accession>
<dbReference type="GO" id="GO:0003723">
    <property type="term" value="F:RNA binding"/>
    <property type="evidence" value="ECO:0007669"/>
    <property type="project" value="TreeGrafter"/>
</dbReference>
<evidence type="ECO:0000313" key="2">
    <source>
        <dbReference type="Proteomes" id="UP000823749"/>
    </source>
</evidence>
<evidence type="ECO:0000313" key="1">
    <source>
        <dbReference type="EMBL" id="KAG5552396.1"/>
    </source>
</evidence>
<dbReference type="GO" id="GO:0036396">
    <property type="term" value="C:RNA N6-methyladenosine methyltransferase complex"/>
    <property type="evidence" value="ECO:0007669"/>
    <property type="project" value="TreeGrafter"/>
</dbReference>
<reference evidence="1" key="1">
    <citation type="submission" date="2020-08" db="EMBL/GenBank/DDBJ databases">
        <title>Plant Genome Project.</title>
        <authorList>
            <person name="Zhang R.-G."/>
        </authorList>
    </citation>
    <scope>NUCLEOTIDE SEQUENCE</scope>
    <source>
        <strain evidence="1">WSP0</strain>
        <tissue evidence="1">Leaf</tissue>
    </source>
</reference>
<dbReference type="PANTHER" id="PTHR23185">
    <property type="entry name" value="PROTEIN VIRILIZER HOMOLOG"/>
    <property type="match status" value="1"/>
</dbReference>
<dbReference type="EMBL" id="JACTNZ010000004">
    <property type="protein sequence ID" value="KAG5552396.1"/>
    <property type="molecule type" value="Genomic_DNA"/>
</dbReference>
<keyword evidence="2" id="KW-1185">Reference proteome</keyword>
<organism evidence="1 2">
    <name type="scientific">Rhododendron griersonianum</name>
    <dbReference type="NCBI Taxonomy" id="479676"/>
    <lineage>
        <taxon>Eukaryota</taxon>
        <taxon>Viridiplantae</taxon>
        <taxon>Streptophyta</taxon>
        <taxon>Embryophyta</taxon>
        <taxon>Tracheophyta</taxon>
        <taxon>Spermatophyta</taxon>
        <taxon>Magnoliopsida</taxon>
        <taxon>eudicotyledons</taxon>
        <taxon>Gunneridae</taxon>
        <taxon>Pentapetalae</taxon>
        <taxon>asterids</taxon>
        <taxon>Ericales</taxon>
        <taxon>Ericaceae</taxon>
        <taxon>Ericoideae</taxon>
        <taxon>Rhodoreae</taxon>
        <taxon>Rhododendron</taxon>
    </lineage>
</organism>
<dbReference type="InterPro" id="IPR026736">
    <property type="entry name" value="Virilizer"/>
</dbReference>
<dbReference type="AlphaFoldDB" id="A0AAV6KIN7"/>
<dbReference type="PANTHER" id="PTHR23185:SF0">
    <property type="entry name" value="PROTEIN VIRILIZER HOMOLOG"/>
    <property type="match status" value="1"/>
</dbReference>